<protein>
    <submittedName>
        <fullName evidence="1">Uncharacterized protein</fullName>
    </submittedName>
</protein>
<name>A0A414RZV2_9FIRM</name>
<evidence type="ECO:0000313" key="1">
    <source>
        <dbReference type="EMBL" id="RHG06032.1"/>
    </source>
</evidence>
<reference evidence="1 2" key="1">
    <citation type="submission" date="2018-08" db="EMBL/GenBank/DDBJ databases">
        <title>A genome reference for cultivated species of the human gut microbiota.</title>
        <authorList>
            <person name="Zou Y."/>
            <person name="Xue W."/>
            <person name="Luo G."/>
        </authorList>
    </citation>
    <scope>NUCLEOTIDE SEQUENCE [LARGE SCALE GENOMIC DNA]</scope>
    <source>
        <strain evidence="1 2">AM23-13</strain>
    </source>
</reference>
<organism evidence="1 2">
    <name type="scientific">Dorea longicatena</name>
    <dbReference type="NCBI Taxonomy" id="88431"/>
    <lineage>
        <taxon>Bacteria</taxon>
        <taxon>Bacillati</taxon>
        <taxon>Bacillota</taxon>
        <taxon>Clostridia</taxon>
        <taxon>Lachnospirales</taxon>
        <taxon>Lachnospiraceae</taxon>
        <taxon>Dorea</taxon>
    </lineage>
</organism>
<dbReference type="EMBL" id="QRHW01000023">
    <property type="protein sequence ID" value="RHG06032.1"/>
    <property type="molecule type" value="Genomic_DNA"/>
</dbReference>
<dbReference type="Proteomes" id="UP000284112">
    <property type="component" value="Unassembled WGS sequence"/>
</dbReference>
<sequence>MRTYSILDIVCKICYEIQNMRTNFDSYQKLKCSDVVWESKKKLKINEVENILFEKCELISIVEAIWNEIVHNGTWKWRTKIFICYKEGIEKSRFLLFPDMSQGHLSTVKNRRHFSLLM</sequence>
<evidence type="ECO:0000313" key="2">
    <source>
        <dbReference type="Proteomes" id="UP000284112"/>
    </source>
</evidence>
<accession>A0A414RZV2</accession>
<dbReference type="AlphaFoldDB" id="A0A414RZV2"/>
<comment type="caution">
    <text evidence="1">The sequence shown here is derived from an EMBL/GenBank/DDBJ whole genome shotgun (WGS) entry which is preliminary data.</text>
</comment>
<gene>
    <name evidence="1" type="ORF">DW641_11940</name>
</gene>
<proteinExistence type="predicted"/>